<feature type="region of interest" description="Disordered" evidence="1">
    <location>
        <begin position="183"/>
        <end position="204"/>
    </location>
</feature>
<comment type="caution">
    <text evidence="3">The sequence shown here is derived from an EMBL/GenBank/DDBJ whole genome shotgun (WGS) entry which is preliminary data.</text>
</comment>
<keyword evidence="2" id="KW-0732">Signal</keyword>
<sequence>MKKLAAAALAAVTALTLTGCSFQDVMLYLYGGDSFVKSDEPDYAQCDGGNGVTVVYDQNQWEQPVMAQDDTLSLTSGNQLSYTVVLLQKTDAYTDFLTQSGQELEENTGTVKYGFDFTVPDAAVEAVRYDCGSYQTIFAQIDYDCGETVYVTAAARTSDYEPILDLLQDVWPTGHAPENAHIADTTTNAVTEEDVSGGRSKSLA</sequence>
<dbReference type="AlphaFoldDB" id="A0A943DDE4"/>
<reference evidence="3" key="1">
    <citation type="submission" date="2021-02" db="EMBL/GenBank/DDBJ databases">
        <title>Infant gut strain persistence is associated with maternal origin, phylogeny, and functional potential including surface adhesion and iron acquisition.</title>
        <authorList>
            <person name="Lou Y.C."/>
        </authorList>
    </citation>
    <scope>NUCLEOTIDE SEQUENCE</scope>
    <source>
        <strain evidence="3">L3_101_000M1_dasL3_101_000M1_concoct_87</strain>
    </source>
</reference>
<gene>
    <name evidence="3" type="ORF">KHY36_12940</name>
</gene>
<evidence type="ECO:0000313" key="4">
    <source>
        <dbReference type="Proteomes" id="UP000759273"/>
    </source>
</evidence>
<evidence type="ECO:0000313" key="3">
    <source>
        <dbReference type="EMBL" id="MBS5333420.1"/>
    </source>
</evidence>
<dbReference type="EMBL" id="JAGZGG010000041">
    <property type="protein sequence ID" value="MBS5333420.1"/>
    <property type="molecule type" value="Genomic_DNA"/>
</dbReference>
<proteinExistence type="predicted"/>
<dbReference type="Proteomes" id="UP000759273">
    <property type="component" value="Unassembled WGS sequence"/>
</dbReference>
<feature type="chain" id="PRO_5037921036" evidence="2">
    <location>
        <begin position="24"/>
        <end position="204"/>
    </location>
</feature>
<name>A0A943DDE4_9FIRM</name>
<evidence type="ECO:0000256" key="2">
    <source>
        <dbReference type="SAM" id="SignalP"/>
    </source>
</evidence>
<accession>A0A943DDE4</accession>
<dbReference type="PROSITE" id="PS51257">
    <property type="entry name" value="PROKAR_LIPOPROTEIN"/>
    <property type="match status" value="1"/>
</dbReference>
<protein>
    <submittedName>
        <fullName evidence="3">Uncharacterized protein</fullName>
    </submittedName>
</protein>
<evidence type="ECO:0000256" key="1">
    <source>
        <dbReference type="SAM" id="MobiDB-lite"/>
    </source>
</evidence>
<feature type="signal peptide" evidence="2">
    <location>
        <begin position="1"/>
        <end position="23"/>
    </location>
</feature>
<organism evidence="3 4">
    <name type="scientific">Subdoligranulum variabile</name>
    <dbReference type="NCBI Taxonomy" id="214851"/>
    <lineage>
        <taxon>Bacteria</taxon>
        <taxon>Bacillati</taxon>
        <taxon>Bacillota</taxon>
        <taxon>Clostridia</taxon>
        <taxon>Eubacteriales</taxon>
        <taxon>Oscillospiraceae</taxon>
        <taxon>Subdoligranulum</taxon>
    </lineage>
</organism>